<accession>A0A4W3IEC9</accession>
<dbReference type="InterPro" id="IPR029058">
    <property type="entry name" value="AB_hydrolase_fold"/>
</dbReference>
<evidence type="ECO:0000256" key="3">
    <source>
        <dbReference type="ARBA" id="ARBA00026104"/>
    </source>
</evidence>
<dbReference type="OMA" id="LITMHGL"/>
<reference evidence="14" key="1">
    <citation type="journal article" date="2006" name="Science">
        <title>Ancient noncoding elements conserved in the human genome.</title>
        <authorList>
            <person name="Venkatesh B."/>
            <person name="Kirkness E.F."/>
            <person name="Loh Y.H."/>
            <person name="Halpern A.L."/>
            <person name="Lee A.P."/>
            <person name="Johnson J."/>
            <person name="Dandona N."/>
            <person name="Viswanathan L.D."/>
            <person name="Tay A."/>
            <person name="Venter J.C."/>
            <person name="Strausberg R.L."/>
            <person name="Brenner S."/>
        </authorList>
    </citation>
    <scope>NUCLEOTIDE SEQUENCE [LARGE SCALE GENOMIC DNA]</scope>
</reference>
<reference evidence="14" key="3">
    <citation type="journal article" date="2014" name="Nature">
        <title>Elephant shark genome provides unique insights into gnathostome evolution.</title>
        <authorList>
            <consortium name="International Elephant Shark Genome Sequencing Consortium"/>
            <person name="Venkatesh B."/>
            <person name="Lee A.P."/>
            <person name="Ravi V."/>
            <person name="Maurya A.K."/>
            <person name="Lian M.M."/>
            <person name="Swann J.B."/>
            <person name="Ohta Y."/>
            <person name="Flajnik M.F."/>
            <person name="Sutoh Y."/>
            <person name="Kasahara M."/>
            <person name="Hoon S."/>
            <person name="Gangu V."/>
            <person name="Roy S.W."/>
            <person name="Irimia M."/>
            <person name="Korzh V."/>
            <person name="Kondrychyn I."/>
            <person name="Lim Z.W."/>
            <person name="Tay B.H."/>
            <person name="Tohari S."/>
            <person name="Kong K.W."/>
            <person name="Ho S."/>
            <person name="Lorente-Galdos B."/>
            <person name="Quilez J."/>
            <person name="Marques-Bonet T."/>
            <person name="Raney B.J."/>
            <person name="Ingham P.W."/>
            <person name="Tay A."/>
            <person name="Hillier L.W."/>
            <person name="Minx P."/>
            <person name="Boehm T."/>
            <person name="Wilson R.K."/>
            <person name="Brenner S."/>
            <person name="Warren W.C."/>
        </authorList>
    </citation>
    <scope>NUCLEOTIDE SEQUENCE [LARGE SCALE GENOMIC DNA]</scope>
</reference>
<comment type="catalytic activity">
    <reaction evidence="8">
        <text>1-octadecanoyl-2-(4Z,7Z,10Z,13Z,16Z,19Z-docosahexaenoyl)-sn-glycerol + H2O = 2-(4Z,7Z,10Z,13Z,16Z,19Z-docosahexaenoyl)-glycerol + octadecanoate + H(+)</text>
        <dbReference type="Rhea" id="RHEA:77107"/>
        <dbReference type="ChEBI" id="CHEBI:15377"/>
        <dbReference type="ChEBI" id="CHEBI:15378"/>
        <dbReference type="ChEBI" id="CHEBI:25629"/>
        <dbReference type="ChEBI" id="CHEBI:77129"/>
        <dbReference type="ChEBI" id="CHEBI:186738"/>
    </reaction>
</comment>
<evidence type="ECO:0000256" key="6">
    <source>
        <dbReference type="ARBA" id="ARBA00043742"/>
    </source>
</evidence>
<dbReference type="Proteomes" id="UP000314986">
    <property type="component" value="Unassembled WGS sequence"/>
</dbReference>
<dbReference type="EC" id="3.1.1.116" evidence="3"/>
<comment type="catalytic activity">
    <reaction evidence="5">
        <text>a 1,2-diacyl-sn-glycerol + H2O = a 2-acylglycerol + a fatty acid + H(+)</text>
        <dbReference type="Rhea" id="RHEA:33275"/>
        <dbReference type="ChEBI" id="CHEBI:15377"/>
        <dbReference type="ChEBI" id="CHEBI:15378"/>
        <dbReference type="ChEBI" id="CHEBI:17389"/>
        <dbReference type="ChEBI" id="CHEBI:17815"/>
        <dbReference type="ChEBI" id="CHEBI:28868"/>
        <dbReference type="EC" id="3.1.1.116"/>
    </reaction>
</comment>
<reference evidence="13" key="5">
    <citation type="submission" date="2025-09" db="UniProtKB">
        <authorList>
            <consortium name="Ensembl"/>
        </authorList>
    </citation>
    <scope>IDENTIFICATION</scope>
</reference>
<comment type="catalytic activity">
    <reaction evidence="11">
        <text>1-octadecanoyl-2-(5Z,8Z,11Z,14Z-eicosatetraenoyl)-sn-glycerol + H2O = 2-(5Z,8Z,11Z,14Z-eicosatetraenoyl)-glycerol + octadecanoate + H(+)</text>
        <dbReference type="Rhea" id="RHEA:38507"/>
        <dbReference type="ChEBI" id="CHEBI:15377"/>
        <dbReference type="ChEBI" id="CHEBI:15378"/>
        <dbReference type="ChEBI" id="CHEBI:25629"/>
        <dbReference type="ChEBI" id="CHEBI:52392"/>
        <dbReference type="ChEBI" id="CHEBI:75728"/>
    </reaction>
</comment>
<comment type="catalytic activity">
    <reaction evidence="9">
        <text>1,2-didecanoylglycerol + H2O = decanoylglycerol + decanoate + H(+)</text>
        <dbReference type="Rhea" id="RHEA:48596"/>
        <dbReference type="ChEBI" id="CHEBI:11152"/>
        <dbReference type="ChEBI" id="CHEBI:15377"/>
        <dbReference type="ChEBI" id="CHEBI:15378"/>
        <dbReference type="ChEBI" id="CHEBI:27689"/>
        <dbReference type="ChEBI" id="CHEBI:90605"/>
    </reaction>
</comment>
<evidence type="ECO:0000313" key="13">
    <source>
        <dbReference type="Ensembl" id="ENSCMIP00000025243.1"/>
    </source>
</evidence>
<dbReference type="GeneTree" id="ENSGT00390000015880"/>
<evidence type="ECO:0000259" key="12">
    <source>
        <dbReference type="Pfam" id="PF12697"/>
    </source>
</evidence>
<dbReference type="InParanoid" id="A0A4W3IEC9"/>
<keyword evidence="14" id="KW-1185">Reference proteome</keyword>
<evidence type="ECO:0000313" key="14">
    <source>
        <dbReference type="Proteomes" id="UP000314986"/>
    </source>
</evidence>
<reference evidence="14" key="2">
    <citation type="journal article" date="2007" name="PLoS Biol.">
        <title>Survey sequencing and comparative analysis of the elephant shark (Callorhinchus milii) genome.</title>
        <authorList>
            <person name="Venkatesh B."/>
            <person name="Kirkness E.F."/>
            <person name="Loh Y.H."/>
            <person name="Halpern A.L."/>
            <person name="Lee A.P."/>
            <person name="Johnson J."/>
            <person name="Dandona N."/>
            <person name="Viswanathan L.D."/>
            <person name="Tay A."/>
            <person name="Venter J.C."/>
            <person name="Strausberg R.L."/>
            <person name="Brenner S."/>
        </authorList>
    </citation>
    <scope>NUCLEOTIDE SEQUENCE [LARGE SCALE GENOMIC DNA]</scope>
</reference>
<feature type="domain" description="AB hydrolase-1" evidence="12">
    <location>
        <begin position="6"/>
        <end position="204"/>
    </location>
</feature>
<dbReference type="AlphaFoldDB" id="A0A4W3IEC9"/>
<dbReference type="Pfam" id="PF12697">
    <property type="entry name" value="Abhydrolase_6"/>
    <property type="match status" value="1"/>
</dbReference>
<evidence type="ECO:0000256" key="7">
    <source>
        <dbReference type="ARBA" id="ARBA00044064"/>
    </source>
</evidence>
<evidence type="ECO:0000256" key="5">
    <source>
        <dbReference type="ARBA" id="ARBA00043667"/>
    </source>
</evidence>
<dbReference type="PANTHER" id="PTHR46118:SF4">
    <property type="entry name" value="PROTEIN ABHD11"/>
    <property type="match status" value="1"/>
</dbReference>
<proteinExistence type="inferred from homology"/>
<organism evidence="13 14">
    <name type="scientific">Callorhinchus milii</name>
    <name type="common">Ghost shark</name>
    <dbReference type="NCBI Taxonomy" id="7868"/>
    <lineage>
        <taxon>Eukaryota</taxon>
        <taxon>Metazoa</taxon>
        <taxon>Chordata</taxon>
        <taxon>Craniata</taxon>
        <taxon>Vertebrata</taxon>
        <taxon>Chondrichthyes</taxon>
        <taxon>Holocephali</taxon>
        <taxon>Chimaeriformes</taxon>
        <taxon>Callorhinchidae</taxon>
        <taxon>Callorhinchus</taxon>
    </lineage>
</organism>
<protein>
    <recommendedName>
        <fullName evidence="7">sn-1-specific diacylglycerol lipase ABHD11</fullName>
        <ecNumber evidence="3">3.1.1.116</ecNumber>
    </recommendedName>
    <alternativeName>
        <fullName evidence="4">Alpha/beta hydrolase domain-containing protein 11</fullName>
    </alternativeName>
</protein>
<comment type="catalytic activity">
    <reaction evidence="10">
        <text>1-octadecanoyl-2-(9Z-octadecenoyl)-sn-glycerol + H2O = 2-(9Z-octadecenoyl)-glycerol + octadecanoate + H(+)</text>
        <dbReference type="Rhea" id="RHEA:77103"/>
        <dbReference type="ChEBI" id="CHEBI:15377"/>
        <dbReference type="ChEBI" id="CHEBI:15378"/>
        <dbReference type="ChEBI" id="CHEBI:25629"/>
        <dbReference type="ChEBI" id="CHEBI:73990"/>
        <dbReference type="ChEBI" id="CHEBI:75468"/>
    </reaction>
</comment>
<evidence type="ECO:0000256" key="9">
    <source>
        <dbReference type="ARBA" id="ARBA00048504"/>
    </source>
</evidence>
<evidence type="ECO:0000256" key="1">
    <source>
        <dbReference type="ARBA" id="ARBA00008645"/>
    </source>
</evidence>
<dbReference type="SUPFAM" id="SSF53474">
    <property type="entry name" value="alpha/beta-Hydrolases"/>
    <property type="match status" value="1"/>
</dbReference>
<dbReference type="GO" id="GO:0052689">
    <property type="term" value="F:carboxylic ester hydrolase activity"/>
    <property type="evidence" value="ECO:0007669"/>
    <property type="project" value="TreeGrafter"/>
</dbReference>
<keyword evidence="2" id="KW-0378">Hydrolase</keyword>
<dbReference type="InterPro" id="IPR000073">
    <property type="entry name" value="AB_hydrolase_1"/>
</dbReference>
<name>A0A4W3IEC9_CALMI</name>
<dbReference type="GO" id="GO:0005739">
    <property type="term" value="C:mitochondrion"/>
    <property type="evidence" value="ECO:0007669"/>
    <property type="project" value="TreeGrafter"/>
</dbReference>
<evidence type="ECO:0000256" key="2">
    <source>
        <dbReference type="ARBA" id="ARBA00022801"/>
    </source>
</evidence>
<evidence type="ECO:0000256" key="8">
    <source>
        <dbReference type="ARBA" id="ARBA00048283"/>
    </source>
</evidence>
<sequence length="212" mass="23340">VVQRSGRTVVTVDCRNHGDSGHSPVMTFEAMSHDVQKLLDTLRLPECVLAQLVALSPLMVQKLIVVDVSPRTVAGSSSISQYISAMQAVALDSSLPLSAVRSQAEQQLQSHIKEAAVRQFILSNLVEEDGQYRWKMNLEAILNHLGDLLGFPEFHTSYTGPTLFLGGENTKDLPEISRLFPNSTVQYIAGAGHWIHAEKPQDFINSICKFLA</sequence>
<evidence type="ECO:0000256" key="10">
    <source>
        <dbReference type="ARBA" id="ARBA00048513"/>
    </source>
</evidence>
<dbReference type="Gene3D" id="3.40.50.1820">
    <property type="entry name" value="alpha/beta hydrolase"/>
    <property type="match status" value="1"/>
</dbReference>
<evidence type="ECO:0000256" key="11">
    <source>
        <dbReference type="ARBA" id="ARBA00048919"/>
    </source>
</evidence>
<dbReference type="STRING" id="7868.ENSCMIP00000025243"/>
<dbReference type="Ensembl" id="ENSCMIT00000025656.1">
    <property type="protein sequence ID" value="ENSCMIP00000025243.1"/>
    <property type="gene ID" value="ENSCMIG00000011102.1"/>
</dbReference>
<comment type="catalytic activity">
    <reaction evidence="6">
        <text>a 1,3-diacyl-sn-glycerol + H2O = a 1-acyl-sn-glycerol + a fatty acid + H(+)</text>
        <dbReference type="Rhea" id="RHEA:38503"/>
        <dbReference type="ChEBI" id="CHEBI:15377"/>
        <dbReference type="ChEBI" id="CHEBI:15378"/>
        <dbReference type="ChEBI" id="CHEBI:28868"/>
        <dbReference type="ChEBI" id="CHEBI:64683"/>
        <dbReference type="ChEBI" id="CHEBI:77272"/>
    </reaction>
</comment>
<comment type="similarity">
    <text evidence="1">Belongs to the AB hydrolase superfamily.</text>
</comment>
<reference evidence="13" key="4">
    <citation type="submission" date="2025-08" db="UniProtKB">
        <authorList>
            <consortium name="Ensembl"/>
        </authorList>
    </citation>
    <scope>IDENTIFICATION</scope>
</reference>
<evidence type="ECO:0000256" key="4">
    <source>
        <dbReference type="ARBA" id="ARBA00042703"/>
    </source>
</evidence>
<dbReference type="PANTHER" id="PTHR46118">
    <property type="entry name" value="PROTEIN ABHD11"/>
    <property type="match status" value="1"/>
</dbReference>